<keyword evidence="5" id="KW-0611">Plant defense</keyword>
<organism evidence="8">
    <name type="scientific">Aegilops tauschii</name>
    <name type="common">Tausch's goatgrass</name>
    <name type="synonym">Aegilops squarrosa</name>
    <dbReference type="NCBI Taxonomy" id="37682"/>
    <lineage>
        <taxon>Eukaryota</taxon>
        <taxon>Viridiplantae</taxon>
        <taxon>Streptophyta</taxon>
        <taxon>Embryophyta</taxon>
        <taxon>Tracheophyta</taxon>
        <taxon>Spermatophyta</taxon>
        <taxon>Magnoliopsida</taxon>
        <taxon>Liliopsida</taxon>
        <taxon>Poales</taxon>
        <taxon>Poaceae</taxon>
        <taxon>BOP clade</taxon>
        <taxon>Pooideae</taxon>
        <taxon>Triticodae</taxon>
        <taxon>Triticeae</taxon>
        <taxon>Triticinae</taxon>
        <taxon>Aegilops</taxon>
    </lineage>
</organism>
<evidence type="ECO:0000256" key="5">
    <source>
        <dbReference type="ARBA" id="ARBA00022821"/>
    </source>
</evidence>
<dbReference type="SUPFAM" id="SSF52058">
    <property type="entry name" value="L domain-like"/>
    <property type="match status" value="3"/>
</dbReference>
<dbReference type="PANTHER" id="PTHR36766">
    <property type="entry name" value="PLANT BROAD-SPECTRUM MILDEW RESISTANCE PROTEIN RPW8"/>
    <property type="match status" value="1"/>
</dbReference>
<dbReference type="GO" id="GO:0006952">
    <property type="term" value="P:defense response"/>
    <property type="evidence" value="ECO:0007669"/>
    <property type="project" value="UniProtKB-KW"/>
</dbReference>
<name>M8B5X6_AEGTA</name>
<dbReference type="Pfam" id="PF00931">
    <property type="entry name" value="NB-ARC"/>
    <property type="match status" value="1"/>
</dbReference>
<dbReference type="InterPro" id="IPR041118">
    <property type="entry name" value="Rx_N"/>
</dbReference>
<dbReference type="InterPro" id="IPR003593">
    <property type="entry name" value="AAA+_ATPase"/>
</dbReference>
<evidence type="ECO:0000313" key="8">
    <source>
        <dbReference type="EnsemblPlants" id="EMT12152"/>
    </source>
</evidence>
<dbReference type="Gene3D" id="3.40.50.300">
    <property type="entry name" value="P-loop containing nucleotide triphosphate hydrolases"/>
    <property type="match status" value="1"/>
</dbReference>
<dbReference type="PANTHER" id="PTHR36766:SF70">
    <property type="entry name" value="DISEASE RESISTANCE PROTEIN RGA4"/>
    <property type="match status" value="1"/>
</dbReference>
<dbReference type="SUPFAM" id="SSF52540">
    <property type="entry name" value="P-loop containing nucleoside triphosphate hydrolases"/>
    <property type="match status" value="1"/>
</dbReference>
<keyword evidence="2" id="KW-0433">Leucine-rich repeat</keyword>
<dbReference type="InterPro" id="IPR036388">
    <property type="entry name" value="WH-like_DNA-bd_sf"/>
</dbReference>
<dbReference type="InterPro" id="IPR002182">
    <property type="entry name" value="NB-ARC"/>
</dbReference>
<dbReference type="GO" id="GO:0005524">
    <property type="term" value="F:ATP binding"/>
    <property type="evidence" value="ECO:0007669"/>
    <property type="project" value="UniProtKB-KW"/>
</dbReference>
<dbReference type="EnsemblPlants" id="EMT12152">
    <property type="protein sequence ID" value="EMT12152"/>
    <property type="gene ID" value="F775_16168"/>
</dbReference>
<feature type="domain" description="AAA+ ATPase" evidence="7">
    <location>
        <begin position="437"/>
        <end position="574"/>
    </location>
</feature>
<dbReference type="InterPro" id="IPR056789">
    <property type="entry name" value="LRR_R13L1-DRL21"/>
</dbReference>
<dbReference type="InterPro" id="IPR027417">
    <property type="entry name" value="P-loop_NTPase"/>
</dbReference>
<evidence type="ECO:0000256" key="1">
    <source>
        <dbReference type="ARBA" id="ARBA00008894"/>
    </source>
</evidence>
<reference evidence="8" key="1">
    <citation type="submission" date="2015-06" db="UniProtKB">
        <authorList>
            <consortium name="EnsemblPlants"/>
        </authorList>
    </citation>
    <scope>IDENTIFICATION</scope>
</reference>
<keyword evidence="3" id="KW-0677">Repeat</keyword>
<comment type="similarity">
    <text evidence="1">Belongs to the disease resistance NB-LRR family.</text>
</comment>
<evidence type="ECO:0000256" key="4">
    <source>
        <dbReference type="ARBA" id="ARBA00022741"/>
    </source>
</evidence>
<protein>
    <submittedName>
        <fullName evidence="8">Putative disease resistance protein RGA1</fullName>
    </submittedName>
</protein>
<evidence type="ECO:0000259" key="7">
    <source>
        <dbReference type="SMART" id="SM00382"/>
    </source>
</evidence>
<keyword evidence="6" id="KW-0067">ATP-binding</keyword>
<dbReference type="Pfam" id="PF23559">
    <property type="entry name" value="WHD_DRP"/>
    <property type="match status" value="1"/>
</dbReference>
<evidence type="ECO:0000256" key="2">
    <source>
        <dbReference type="ARBA" id="ARBA00022614"/>
    </source>
</evidence>
<sequence>MSGPKAHVIFLLVLRFGRASRSPNPGQRRPPATVPSLGHPPTHGRRSLDVASPRSAVPMSWRGRPPATGEDEGDGRVSARVCAARCGSGGRRRKPAATVDEEHAGASQKAEKCKQSCWFQRRNAAMEVAVSAARWVVTKALAPVTDGLLEAWAASAGLGPNIDALKMQLLYAQGMLNNAPGQGRDITNPALKGMLHKLRQLAYVADDALDELDYFRIQDALEGTYHAAAGVDDLGCLQALALNARHTARYVAGKIKSMSSCSRAASPLDAQEDIGGSRGCSCAGGCSMPKVASGAVQAAVGKHFPCCYSSPHTSELVESSNVPAASKWWLLCGACPPKAPTQRVGTTEETPKLKFDRVEMSKRMIDIVEQLKHVCAMVSTILNLELLSLSRIPNPDVISKDRPKTTPQIIEPQLYGRDAQKKKIVDGITRGEYSSEQLTVLPIVGPGGVGKTTFTQHIFEEVKSCFQVRIWICVSLNFTADRLAQEILEQIPKDNSESKNSSKEELIEQRLRSKRFLLVLDDVWKYHDDEWKKLLAPFKKVGTEGNMVIVTTRIPGVANMVRTVDHSIEMERLGPQDIMSLFEAYVFGDQQQPWQEHYELHDVGLKIVKNLKGSPLAAKTVGRLLRNQLTRDHWTRVSESKEWESQVSDNDIMPALKLSYDYLPFHLQQCLSCCALFPEDYEFHAEELVHLWIGLGILHSDDQKKRIEDVGLCYLTDLVNQGFFKKNVSSFGSPCYTIHDLLLELVVKVSSYECLSISSSNVMSIQIPPSVRHLSIIVDDADVKDKVTFEDYKRGLRALEKRFEVQNLQTLMLFGEYHANFSRVFRGLFFEARALRTVFFSGASYNVEDVLPNFPKLVHLRYLRIKSSAGFYDDKSLCVPSVLCRLYHLEVIDLLGWKGRFGSTRYMSNLVKLRHFVVPREELHSDIFEVGKLNFINELRAFRVRKESEVFELSQLGKLGNIGGLLGIYNLEKVQSEEEATESKLIQKSHMQELILGWDVHRSNRNPTFEENVLENLVPHRNLQCLRIRGHGGTNCPRWLSSNLSVKNLESLSLDDLSWGNLPPLGEMWMVNGLGLEYQNCNLGQRFQNLKRLELVKIPRLRKWVWDNTSHLFSQLEELTIKDCSELTELRSSHHSCDQPQQEKSMAWFCRLRSLRIKDCPKLLSFPPIPWTSGPCSAVIEQVGNGLEKLVYIEENGSESTYSLEVEGKDGQDCVFLNKLVFSNLTYLKKLVMRNCSPLPLDRLLMLTSLEFLQISGSSNVLSLVESLSHVRCQLPVKKISVERCGCNGKELTQLLSLVPELTQMKIVGCEEIKWLGVAEQSSTSSSAAAAEKLYHGQIGQQQRESKGGVDGVLLLTPQLQKLTIEGFPELSLLSYSLEGDREGGGLQGLRSLQSLKIRNCPMLLHSYSISSIPFLTSLQELMLMDCGEFRGEGIGPLLAQCHLTKLSIFKTPNFFAGSEPLDKELLPRSSAHQELDLRTDDIAGFLAAHRCSLLSSSLTTLTIGSNEDAERFTHEQAEALVLLTSLHTLVFIYCEKLQCLPAGLNRLASLETLQIVECQVIRSLPEDGLPSSLQKLDISRCPAIKSLPKGSLPSSPQLLVIYKCPALMSLPKNGLPSSLQNLVIWDCPALKSLPEDGLPRSLQELQIAGCAAINSLPKGGLPRSLQVLDVGYCDNEELKRQCRNSSMHKLDGWMRSLLCYPLSHSMAHKSVLVGDLKFVVFKHFRANKGLQVEFAGGALQCGELSRCARLGILTKSNFDQPQCLHQTLIGMVLEHENANDERYTIMINRLSIHAALGSWEHGFSADCGWESIVRGLAQDPRATLFTILLALEGTSSIVHSSSLLESKQIQLIEKLIMSNVISKKSTGSDATAFRSRVDAEVGKVDEKLTLLPPQQLHQPTSQFFWVI</sequence>
<proteinExistence type="inferred from homology"/>
<dbReference type="Gene3D" id="3.80.10.10">
    <property type="entry name" value="Ribonuclease Inhibitor"/>
    <property type="match status" value="2"/>
</dbReference>
<dbReference type="Gene3D" id="1.10.10.10">
    <property type="entry name" value="Winged helix-like DNA-binding domain superfamily/Winged helix DNA-binding domain"/>
    <property type="match status" value="1"/>
</dbReference>
<dbReference type="GO" id="GO:0051707">
    <property type="term" value="P:response to other organism"/>
    <property type="evidence" value="ECO:0007669"/>
    <property type="project" value="UniProtKB-ARBA"/>
</dbReference>
<dbReference type="PRINTS" id="PR00364">
    <property type="entry name" value="DISEASERSIST"/>
</dbReference>
<dbReference type="GO" id="GO:0043531">
    <property type="term" value="F:ADP binding"/>
    <property type="evidence" value="ECO:0007669"/>
    <property type="project" value="InterPro"/>
</dbReference>
<evidence type="ECO:0000256" key="6">
    <source>
        <dbReference type="ARBA" id="ARBA00022840"/>
    </source>
</evidence>
<accession>M8B5X6</accession>
<dbReference type="Pfam" id="PF18052">
    <property type="entry name" value="Rx_N"/>
    <property type="match status" value="1"/>
</dbReference>
<dbReference type="Pfam" id="PF25019">
    <property type="entry name" value="LRR_R13L1-DRL21"/>
    <property type="match status" value="1"/>
</dbReference>
<dbReference type="InterPro" id="IPR058922">
    <property type="entry name" value="WHD_DRP"/>
</dbReference>
<keyword evidence="4" id="KW-0547">Nucleotide-binding</keyword>
<evidence type="ECO:0000256" key="3">
    <source>
        <dbReference type="ARBA" id="ARBA00022737"/>
    </source>
</evidence>
<dbReference type="InterPro" id="IPR032675">
    <property type="entry name" value="LRR_dom_sf"/>
</dbReference>
<dbReference type="SMART" id="SM00382">
    <property type="entry name" value="AAA"/>
    <property type="match status" value="1"/>
</dbReference>